<dbReference type="Gene3D" id="2.130.10.10">
    <property type="entry name" value="YVTN repeat-like/Quinoprotein amine dehydrogenase"/>
    <property type="match status" value="2"/>
</dbReference>
<dbReference type="InterPro" id="IPR015943">
    <property type="entry name" value="WD40/YVTN_repeat-like_dom_sf"/>
</dbReference>
<dbReference type="PROSITE" id="PS00678">
    <property type="entry name" value="WD_REPEATS_1"/>
    <property type="match status" value="2"/>
</dbReference>
<proteinExistence type="inferred from homology"/>
<feature type="region of interest" description="Disordered" evidence="11">
    <location>
        <begin position="47"/>
        <end position="83"/>
    </location>
</feature>
<dbReference type="RefSeq" id="XP_019017244.1">
    <property type="nucleotide sequence ID" value="XM_019161553.1"/>
</dbReference>
<dbReference type="GeneID" id="30178240"/>
<reference evidence="13 14" key="1">
    <citation type="journal article" date="2016" name="Proc. Natl. Acad. Sci. U.S.A.">
        <title>Comparative genomics of biotechnologically important yeasts.</title>
        <authorList>
            <person name="Riley R."/>
            <person name="Haridas S."/>
            <person name="Wolfe K.H."/>
            <person name="Lopes M.R."/>
            <person name="Hittinger C.T."/>
            <person name="Goeker M."/>
            <person name="Salamov A.A."/>
            <person name="Wisecaver J.H."/>
            <person name="Long T.M."/>
            <person name="Calvey C.H."/>
            <person name="Aerts A.L."/>
            <person name="Barry K.W."/>
            <person name="Choi C."/>
            <person name="Clum A."/>
            <person name="Coughlan A.Y."/>
            <person name="Deshpande S."/>
            <person name="Douglass A.P."/>
            <person name="Hanson S.J."/>
            <person name="Klenk H.-P."/>
            <person name="LaButti K.M."/>
            <person name="Lapidus A."/>
            <person name="Lindquist E.A."/>
            <person name="Lipzen A.M."/>
            <person name="Meier-Kolthoff J.P."/>
            <person name="Ohm R.A."/>
            <person name="Otillar R.P."/>
            <person name="Pangilinan J.L."/>
            <person name="Peng Y."/>
            <person name="Rokas A."/>
            <person name="Rosa C.A."/>
            <person name="Scheuner C."/>
            <person name="Sibirny A.A."/>
            <person name="Slot J.C."/>
            <person name="Stielow J.B."/>
            <person name="Sun H."/>
            <person name="Kurtzman C.P."/>
            <person name="Blackwell M."/>
            <person name="Grigoriev I.V."/>
            <person name="Jeffries T.W."/>
        </authorList>
    </citation>
    <scope>NUCLEOTIDE SEQUENCE [LARGE SCALE GENOMIC DNA]</scope>
    <source>
        <strain evidence="13 14">NRRL Y-2026</strain>
    </source>
</reference>
<feature type="compositionally biased region" description="Polar residues" evidence="11">
    <location>
        <begin position="552"/>
        <end position="576"/>
    </location>
</feature>
<feature type="compositionally biased region" description="Basic and acidic residues" evidence="11">
    <location>
        <begin position="755"/>
        <end position="787"/>
    </location>
</feature>
<feature type="region of interest" description="Disordered" evidence="11">
    <location>
        <begin position="105"/>
        <end position="133"/>
    </location>
</feature>
<evidence type="ECO:0000256" key="7">
    <source>
        <dbReference type="ARBA" id="ARBA00022771"/>
    </source>
</evidence>
<dbReference type="EMBL" id="KV454004">
    <property type="protein sequence ID" value="ODQ46131.1"/>
    <property type="molecule type" value="Genomic_DNA"/>
</dbReference>
<feature type="compositionally biased region" description="Acidic residues" evidence="11">
    <location>
        <begin position="734"/>
        <end position="754"/>
    </location>
</feature>
<feature type="region of interest" description="Disordered" evidence="11">
    <location>
        <begin position="725"/>
        <end position="787"/>
    </location>
</feature>
<keyword evidence="6" id="KW-0677">Repeat</keyword>
<evidence type="ECO:0000256" key="1">
    <source>
        <dbReference type="ARBA" id="ARBA00002738"/>
    </source>
</evidence>
<dbReference type="SUPFAM" id="SSF50978">
    <property type="entry name" value="WD40 repeat-like"/>
    <property type="match status" value="1"/>
</dbReference>
<feature type="repeat" description="WD" evidence="10">
    <location>
        <begin position="242"/>
        <end position="284"/>
    </location>
</feature>
<dbReference type="Pfam" id="PF00400">
    <property type="entry name" value="WD40"/>
    <property type="match status" value="2"/>
</dbReference>
<evidence type="ECO:0000256" key="8">
    <source>
        <dbReference type="ARBA" id="ARBA00022833"/>
    </source>
</evidence>
<keyword evidence="7 9" id="KW-0863">Zinc-finger</keyword>
<evidence type="ECO:0000256" key="9">
    <source>
        <dbReference type="PROSITE-ProRule" id="PRU00175"/>
    </source>
</evidence>
<evidence type="ECO:0000256" key="11">
    <source>
        <dbReference type="SAM" id="MobiDB-lite"/>
    </source>
</evidence>
<feature type="region of interest" description="Disordered" evidence="11">
    <location>
        <begin position="974"/>
        <end position="996"/>
    </location>
</feature>
<name>A0A1E3NJ47_9ASCO</name>
<keyword evidence="8" id="KW-0862">Zinc</keyword>
<protein>
    <recommendedName>
        <fullName evidence="3">Restriction of telomere capping protein 1</fullName>
    </recommendedName>
</protein>
<evidence type="ECO:0000313" key="14">
    <source>
        <dbReference type="Proteomes" id="UP000094455"/>
    </source>
</evidence>
<dbReference type="AlphaFoldDB" id="A0A1E3NJ47"/>
<dbReference type="GO" id="GO:0016239">
    <property type="term" value="P:positive regulation of macroautophagy"/>
    <property type="evidence" value="ECO:0007669"/>
    <property type="project" value="TreeGrafter"/>
</dbReference>
<dbReference type="PANTHER" id="PTHR46200:SF1">
    <property type="entry name" value="GATOR COMPLEX PROTEIN WDR24"/>
    <property type="match status" value="1"/>
</dbReference>
<evidence type="ECO:0000256" key="4">
    <source>
        <dbReference type="ARBA" id="ARBA00022574"/>
    </source>
</evidence>
<dbReference type="InterPro" id="IPR036322">
    <property type="entry name" value="WD40_repeat_dom_sf"/>
</dbReference>
<dbReference type="InterPro" id="IPR001680">
    <property type="entry name" value="WD40_rpt"/>
</dbReference>
<dbReference type="PROSITE" id="PS50082">
    <property type="entry name" value="WD_REPEATS_2"/>
    <property type="match status" value="2"/>
</dbReference>
<dbReference type="InterPro" id="IPR001841">
    <property type="entry name" value="Znf_RING"/>
</dbReference>
<feature type="compositionally biased region" description="Polar residues" evidence="11">
    <location>
        <begin position="117"/>
        <end position="129"/>
    </location>
</feature>
<dbReference type="GO" id="GO:0008270">
    <property type="term" value="F:zinc ion binding"/>
    <property type="evidence" value="ECO:0007669"/>
    <property type="project" value="UniProtKB-KW"/>
</dbReference>
<evidence type="ECO:0000256" key="5">
    <source>
        <dbReference type="ARBA" id="ARBA00022723"/>
    </source>
</evidence>
<evidence type="ECO:0000256" key="3">
    <source>
        <dbReference type="ARBA" id="ARBA00015098"/>
    </source>
</evidence>
<dbReference type="SMART" id="SM00320">
    <property type="entry name" value="WD40"/>
    <property type="match status" value="5"/>
</dbReference>
<accession>A0A1E3NJ47</accession>
<evidence type="ECO:0000256" key="2">
    <source>
        <dbReference type="ARBA" id="ARBA00008863"/>
    </source>
</evidence>
<dbReference type="InterPro" id="IPR037590">
    <property type="entry name" value="WDR24"/>
</dbReference>
<feature type="compositionally biased region" description="Low complexity" evidence="11">
    <location>
        <begin position="63"/>
        <end position="73"/>
    </location>
</feature>
<evidence type="ECO:0000259" key="12">
    <source>
        <dbReference type="PROSITE" id="PS50089"/>
    </source>
</evidence>
<keyword evidence="4 10" id="KW-0853">WD repeat</keyword>
<evidence type="ECO:0000313" key="13">
    <source>
        <dbReference type="EMBL" id="ODQ46131.1"/>
    </source>
</evidence>
<dbReference type="GO" id="GO:1904263">
    <property type="term" value="P:positive regulation of TORC1 signaling"/>
    <property type="evidence" value="ECO:0007669"/>
    <property type="project" value="TreeGrafter"/>
</dbReference>
<dbReference type="PANTHER" id="PTHR46200">
    <property type="entry name" value="GATOR COMPLEX PROTEIN WDR24"/>
    <property type="match status" value="1"/>
</dbReference>
<dbReference type="PROSITE" id="PS50089">
    <property type="entry name" value="ZF_RING_2"/>
    <property type="match status" value="1"/>
</dbReference>
<feature type="compositionally biased region" description="Gly residues" evidence="11">
    <location>
        <begin position="105"/>
        <end position="114"/>
    </location>
</feature>
<evidence type="ECO:0000256" key="10">
    <source>
        <dbReference type="PROSITE-ProRule" id="PRU00221"/>
    </source>
</evidence>
<dbReference type="InterPro" id="IPR019775">
    <property type="entry name" value="WD40_repeat_CS"/>
</dbReference>
<feature type="region of interest" description="Disordered" evidence="11">
    <location>
        <begin position="552"/>
        <end position="581"/>
    </location>
</feature>
<dbReference type="GO" id="GO:0005829">
    <property type="term" value="C:cytosol"/>
    <property type="evidence" value="ECO:0007669"/>
    <property type="project" value="TreeGrafter"/>
</dbReference>
<comment type="function">
    <text evidence="1">May be involved in a process influencing telomere capping.</text>
</comment>
<keyword evidence="14" id="KW-1185">Reference proteome</keyword>
<dbReference type="PROSITE" id="PS50294">
    <property type="entry name" value="WD_REPEATS_REGION"/>
    <property type="match status" value="2"/>
</dbReference>
<evidence type="ECO:0000256" key="6">
    <source>
        <dbReference type="ARBA" id="ARBA00022737"/>
    </source>
</evidence>
<feature type="domain" description="RING-type" evidence="12">
    <location>
        <begin position="1148"/>
        <end position="1189"/>
    </location>
</feature>
<dbReference type="GO" id="GO:0005774">
    <property type="term" value="C:vacuolar membrane"/>
    <property type="evidence" value="ECO:0007669"/>
    <property type="project" value="TreeGrafter"/>
</dbReference>
<sequence>MNLNNFSQGGGGASASASNIPAKYGSVQSSTNSTHSFSYNHSYGAGAHSNSPSKSALHGLAISSHPSSQQPSPAYSADTGRRPSANVSRISFLYNNSFMGHGAGGAGGAGGSSGSGDITSTSNSLSNIPASAHPPLLRLNSVPERSRFQAANEILACDRSWETPNLVAIATPRNLQLLKVSNSDISLETDLSMKPPGRTKIGTISDLAFGHQQYGRYVAASTITGSIHLYNLDRGARMKNTLSGHQRAVNSISFNTIAPHLLASGSQDGKILIWDLKASNSKPSLSLYCNADAVRCNSFSPKKANVLAAVFDSGVVEKWDLRKTNTWEKRINAHTGPALSVHWHPELDYIVTGGRDKQLQVWNMGSNADCREPSHVINTSGPIYKAKWCKGRGNGSIMNTDIAVSFFNDDPCVQIWNLNRKYIPKAIISGHSAPITHIVWRTPKNLISCSKDKLLIQYDVTKEPNFIDKIPTGAFAWNPSEKNDFVFIKQKKSQFEGPFTHTRPTQLGELNTVEEVDLVTNSSTSTNMSAQSSMIATAPENGMQMYEMISTSPGGHSPTLASSLKLQRQQPPTRQPSFMKPVPKCLPPPAWVTPVHVPLPSNNTEKFKFLSTHYMIKVPEGSDITEVCEYNSMLAASVGYFRDSQTWKTIKVAILLEFEEKNDAEIESKLHQFEFHKIDQLSRSDSRLGTSYGSESDIMKRVGSELSGSYISEVISTNDKPTTEANLVKYDESAIIDDEDEDIEEKEQEEEQDEKDNQKEQENQKEKQAKEREHEQKQVQEDKLRLEKKENSFDGKLLESEMLVEDDDKKVDENDTIIISSAKNSHNGVGDSTINLDGKPNEQSKIGVPNGSVETANSFKQHQENRPLLPSQISPIEIEAKIRRQRGESMARQYRYSFTGSSVDMDDEKSGSPMSLSCSPLIHKSRSKLMMSLKNSGSEEVSLNIGKSVETRFSRISDSKSQLTAILKESNKMTNLTSGAGNSSDPHPSRENSTNQYHTHDKLTVPWNPADLIKYASQYSADQGDVLMCATLALLFEQLYPSSVTFEKAEEWIYLYHEYLLRCGYFSNAATVLRIASETHDCFTKVGQTKTSVRLLCCHCGKPLLNDESKESFNNRALKQSKGEDLEMHKNDFGFWYCDKCRKLQGGCCYCAEPIKGNTVALVGCGHEGHFGCFRTWFVDQGESECPACGALCVK</sequence>
<gene>
    <name evidence="13" type="ORF">PICMEDRAFT_17340</name>
</gene>
<dbReference type="STRING" id="763406.A0A1E3NJ47"/>
<keyword evidence="5" id="KW-0479">Metal-binding</keyword>
<organism evidence="13 14">
    <name type="scientific">Pichia membranifaciens NRRL Y-2026</name>
    <dbReference type="NCBI Taxonomy" id="763406"/>
    <lineage>
        <taxon>Eukaryota</taxon>
        <taxon>Fungi</taxon>
        <taxon>Dikarya</taxon>
        <taxon>Ascomycota</taxon>
        <taxon>Saccharomycotina</taxon>
        <taxon>Pichiomycetes</taxon>
        <taxon>Pichiales</taxon>
        <taxon>Pichiaceae</taxon>
        <taxon>Pichia</taxon>
    </lineage>
</organism>
<dbReference type="OrthoDB" id="60955at2759"/>
<comment type="similarity">
    <text evidence="2">Belongs to the WD repeat RTC1 family.</text>
</comment>
<dbReference type="GO" id="GO:0061700">
    <property type="term" value="C:GATOR2 complex"/>
    <property type="evidence" value="ECO:0007669"/>
    <property type="project" value="TreeGrafter"/>
</dbReference>
<feature type="repeat" description="WD" evidence="10">
    <location>
        <begin position="331"/>
        <end position="372"/>
    </location>
</feature>
<dbReference type="Proteomes" id="UP000094455">
    <property type="component" value="Unassembled WGS sequence"/>
</dbReference>